<dbReference type="EC" id="2.4.-.-" evidence="3"/>
<dbReference type="Proteomes" id="UP001519887">
    <property type="component" value="Unassembled WGS sequence"/>
</dbReference>
<organism evidence="3 4">
    <name type="scientific">Paenibacillus sepulcri</name>
    <dbReference type="NCBI Taxonomy" id="359917"/>
    <lineage>
        <taxon>Bacteria</taxon>
        <taxon>Bacillati</taxon>
        <taxon>Bacillota</taxon>
        <taxon>Bacilli</taxon>
        <taxon>Bacillales</taxon>
        <taxon>Paenibacillaceae</taxon>
        <taxon>Paenibacillus</taxon>
    </lineage>
</organism>
<dbReference type="Gene3D" id="3.90.550.10">
    <property type="entry name" value="Spore Coat Polysaccharide Biosynthesis Protein SpsA, Chain A"/>
    <property type="match status" value="1"/>
</dbReference>
<evidence type="ECO:0000256" key="1">
    <source>
        <dbReference type="ARBA" id="ARBA00006739"/>
    </source>
</evidence>
<gene>
    <name evidence="3" type="ORF">K0U00_12660</name>
</gene>
<dbReference type="PANTHER" id="PTHR22916:SF3">
    <property type="entry name" value="UDP-GLCNAC:BETAGAL BETA-1,3-N-ACETYLGLUCOSAMINYLTRANSFERASE-LIKE PROTEIN 1"/>
    <property type="match status" value="1"/>
</dbReference>
<name>A0ABS7C1W8_9BACL</name>
<accession>A0ABS7C1W8</accession>
<comment type="similarity">
    <text evidence="1">Belongs to the glycosyltransferase 2 family.</text>
</comment>
<protein>
    <submittedName>
        <fullName evidence="3">Glycosyltransferase</fullName>
        <ecNumber evidence="3">2.4.-.-</ecNumber>
    </submittedName>
</protein>
<dbReference type="InterPro" id="IPR001173">
    <property type="entry name" value="Glyco_trans_2-like"/>
</dbReference>
<dbReference type="SUPFAM" id="SSF53448">
    <property type="entry name" value="Nucleotide-diphospho-sugar transferases"/>
    <property type="match status" value="1"/>
</dbReference>
<dbReference type="Pfam" id="PF00535">
    <property type="entry name" value="Glycos_transf_2"/>
    <property type="match status" value="1"/>
</dbReference>
<evidence type="ECO:0000313" key="3">
    <source>
        <dbReference type="EMBL" id="MBW7454885.1"/>
    </source>
</evidence>
<reference evidence="3 4" key="1">
    <citation type="submission" date="2021-07" db="EMBL/GenBank/DDBJ databases">
        <title>Paenibacillus radiodurans sp. nov., isolated from the southeastern edge of Tengger Desert.</title>
        <authorList>
            <person name="Zhang G."/>
        </authorList>
    </citation>
    <scope>NUCLEOTIDE SEQUENCE [LARGE SCALE GENOMIC DNA]</scope>
    <source>
        <strain evidence="3 4">CCM 7311</strain>
    </source>
</reference>
<dbReference type="EMBL" id="JAHZIK010000268">
    <property type="protein sequence ID" value="MBW7454885.1"/>
    <property type="molecule type" value="Genomic_DNA"/>
</dbReference>
<keyword evidence="4" id="KW-1185">Reference proteome</keyword>
<comment type="caution">
    <text evidence="3">The sequence shown here is derived from an EMBL/GenBank/DDBJ whole genome shotgun (WGS) entry which is preliminary data.</text>
</comment>
<feature type="domain" description="Glycosyltransferase 2-like" evidence="2">
    <location>
        <begin position="7"/>
        <end position="121"/>
    </location>
</feature>
<evidence type="ECO:0000313" key="4">
    <source>
        <dbReference type="Proteomes" id="UP001519887"/>
    </source>
</evidence>
<sequence>MKRPKVTIVIPFYNDPYVGEAIDSALAQSYDNLEIIVVDDGSTLHQDKVAPYLNRIYYLGKANGGTASALNHGFRYATGEYIAWLSSDDRFHSGKVEKQLDAMIRSGALIGHTGFNQMDAAGSLTRTSILPPGYESGELYRALRKSNPVNGSTVMMHQSLFRLIGKFNESLPYTHDLDYWFRVLLTGIPLHLTPEALMDYRMHEAMGTVRHSAAIAREVEAVYEKYGKRWELYLTQLGYITSNTDARSESKRSRRISR</sequence>
<evidence type="ECO:0000259" key="2">
    <source>
        <dbReference type="Pfam" id="PF00535"/>
    </source>
</evidence>
<keyword evidence="3" id="KW-0328">Glycosyltransferase</keyword>
<dbReference type="InterPro" id="IPR029044">
    <property type="entry name" value="Nucleotide-diphossugar_trans"/>
</dbReference>
<dbReference type="GO" id="GO:0016757">
    <property type="term" value="F:glycosyltransferase activity"/>
    <property type="evidence" value="ECO:0007669"/>
    <property type="project" value="UniProtKB-KW"/>
</dbReference>
<keyword evidence="3" id="KW-0808">Transferase</keyword>
<dbReference type="PANTHER" id="PTHR22916">
    <property type="entry name" value="GLYCOSYLTRANSFERASE"/>
    <property type="match status" value="1"/>
</dbReference>
<proteinExistence type="inferred from homology"/>